<dbReference type="EMBL" id="MPZV01000004">
    <property type="protein sequence ID" value="OOY23073.1"/>
    <property type="molecule type" value="Genomic_DNA"/>
</dbReference>
<feature type="compositionally biased region" description="Polar residues" evidence="1">
    <location>
        <begin position="232"/>
        <end position="247"/>
    </location>
</feature>
<reference evidence="2 3" key="1">
    <citation type="submission" date="2016-11" db="EMBL/GenBank/DDBJ databases">
        <title>A multilocus sequence analysis scheme for characterization of bacteria in the genus Thioclava.</title>
        <authorList>
            <person name="Liu Y."/>
            <person name="Shao Z."/>
        </authorList>
    </citation>
    <scope>NUCLEOTIDE SEQUENCE [LARGE SCALE GENOMIC DNA]</scope>
    <source>
        <strain evidence="2 3">TAW-CT134</strain>
    </source>
</reference>
<feature type="compositionally biased region" description="Low complexity" evidence="1">
    <location>
        <begin position="1"/>
        <end position="19"/>
    </location>
</feature>
<evidence type="ECO:0000313" key="2">
    <source>
        <dbReference type="EMBL" id="OOY23073.1"/>
    </source>
</evidence>
<protein>
    <submittedName>
        <fullName evidence="2">Uncharacterized protein</fullName>
    </submittedName>
</protein>
<feature type="compositionally biased region" description="Low complexity" evidence="1">
    <location>
        <begin position="209"/>
        <end position="228"/>
    </location>
</feature>
<keyword evidence="3" id="KW-1185">Reference proteome</keyword>
<gene>
    <name evidence="2" type="ORF">BMI91_16625</name>
</gene>
<evidence type="ECO:0000313" key="3">
    <source>
        <dbReference type="Proteomes" id="UP000190787"/>
    </source>
</evidence>
<accession>A0ABX3MU52</accession>
<dbReference type="Proteomes" id="UP000190787">
    <property type="component" value="Unassembled WGS sequence"/>
</dbReference>
<proteinExistence type="predicted"/>
<evidence type="ECO:0000256" key="1">
    <source>
        <dbReference type="SAM" id="MobiDB-lite"/>
    </source>
</evidence>
<organism evidence="2 3">
    <name type="scientific">Thioclava sediminum</name>
    <dbReference type="NCBI Taxonomy" id="1915319"/>
    <lineage>
        <taxon>Bacteria</taxon>
        <taxon>Pseudomonadati</taxon>
        <taxon>Pseudomonadota</taxon>
        <taxon>Alphaproteobacteria</taxon>
        <taxon>Rhodobacterales</taxon>
        <taxon>Paracoccaceae</taxon>
        <taxon>Thioclava</taxon>
    </lineage>
</organism>
<sequence>MKTASRGTTATKTRSTTPTKYAVNESPRPNGKPSLSEDELRNHGALASELKGLNAAHASATALANASPNSQVGRIATYRDSVVGAAQAEEDLATAQQTLSDLEAQDVRTPEAIQSDIDNLDPEAEDYQSQLDTLEAEKQAAETYQTDLATAQDQVTELEKQVAEADQMQADALLAASNGRDLSPEAKAYLHELLDLPPPETATEDQPADGDVATGDGTTGDGTTVDGDLASSGDTTTDPLVDPSTES</sequence>
<comment type="caution">
    <text evidence="2">The sequence shown here is derived from an EMBL/GenBank/DDBJ whole genome shotgun (WGS) entry which is preliminary data.</text>
</comment>
<feature type="region of interest" description="Disordered" evidence="1">
    <location>
        <begin position="193"/>
        <end position="247"/>
    </location>
</feature>
<feature type="region of interest" description="Disordered" evidence="1">
    <location>
        <begin position="1"/>
        <end position="43"/>
    </location>
</feature>
<feature type="region of interest" description="Disordered" evidence="1">
    <location>
        <begin position="107"/>
        <end position="128"/>
    </location>
</feature>
<name>A0ABX3MU52_9RHOB</name>